<dbReference type="OrthoDB" id="371245at2759"/>
<dbReference type="eggNOG" id="KOG3914">
    <property type="taxonomic scope" value="Eukaryota"/>
</dbReference>
<gene>
    <name evidence="9" type="ORF">CAOG_005735</name>
</gene>
<evidence type="ECO:0000256" key="2">
    <source>
        <dbReference type="ARBA" id="ARBA00022574"/>
    </source>
</evidence>
<dbReference type="SMART" id="SM00320">
    <property type="entry name" value="WD40"/>
    <property type="match status" value="2"/>
</dbReference>
<organism evidence="9 10">
    <name type="scientific">Capsaspora owczarzaki (strain ATCC 30864)</name>
    <dbReference type="NCBI Taxonomy" id="595528"/>
    <lineage>
        <taxon>Eukaryota</taxon>
        <taxon>Filasterea</taxon>
        <taxon>Capsaspora</taxon>
    </lineage>
</organism>
<accession>A0A0D2WSP1</accession>
<evidence type="ECO:0000256" key="3">
    <source>
        <dbReference type="ARBA" id="ARBA00022694"/>
    </source>
</evidence>
<dbReference type="EMBL" id="KE346368">
    <property type="protein sequence ID" value="KJE95265.1"/>
    <property type="molecule type" value="Genomic_DNA"/>
</dbReference>
<dbReference type="PANTHER" id="PTHR16288">
    <property type="entry name" value="WD40 REPEAT PROTEIN 4"/>
    <property type="match status" value="1"/>
</dbReference>
<dbReference type="InterPro" id="IPR028884">
    <property type="entry name" value="Trm82"/>
</dbReference>
<comment type="function">
    <text evidence="6">Required for the formation of N(7)-methylguanine at position 46 (m7G46) in tRNA. In the complex, it is required to stabilize and induce conformational changes of the catalytic subunit.</text>
</comment>
<dbReference type="SUPFAM" id="SSF50978">
    <property type="entry name" value="WD40 repeat-like"/>
    <property type="match status" value="1"/>
</dbReference>
<dbReference type="GO" id="GO:0106004">
    <property type="term" value="P:tRNA (guanine-N7)-methylation"/>
    <property type="evidence" value="ECO:0007669"/>
    <property type="project" value="UniProtKB-UniRule"/>
</dbReference>
<dbReference type="RefSeq" id="XP_004346408.1">
    <property type="nucleotide sequence ID" value="XM_004346358.2"/>
</dbReference>
<dbReference type="HAMAP" id="MF_03056">
    <property type="entry name" value="TRM82"/>
    <property type="match status" value="1"/>
</dbReference>
<comment type="subcellular location">
    <subcellularLocation>
        <location evidence="1 6">Nucleus</location>
    </subcellularLocation>
</comment>
<dbReference type="PROSITE" id="PS50294">
    <property type="entry name" value="WD_REPEATS_REGION"/>
    <property type="match status" value="1"/>
</dbReference>
<feature type="compositionally biased region" description="Basic and acidic residues" evidence="8">
    <location>
        <begin position="222"/>
        <end position="233"/>
    </location>
</feature>
<evidence type="ECO:0000256" key="5">
    <source>
        <dbReference type="ARBA" id="ARBA00023242"/>
    </source>
</evidence>
<keyword evidence="4 6" id="KW-0677">Repeat</keyword>
<feature type="compositionally biased region" description="Basic and acidic residues" evidence="8">
    <location>
        <begin position="534"/>
        <end position="545"/>
    </location>
</feature>
<dbReference type="Pfam" id="PF00400">
    <property type="entry name" value="WD40"/>
    <property type="match status" value="1"/>
</dbReference>
<comment type="similarity">
    <text evidence="6">Belongs to the WD repeat TRM82 family.</text>
</comment>
<dbReference type="AlphaFoldDB" id="A0A0D2WSP1"/>
<feature type="region of interest" description="Disordered" evidence="8">
    <location>
        <begin position="486"/>
        <end position="545"/>
    </location>
</feature>
<dbReference type="InterPro" id="IPR001680">
    <property type="entry name" value="WD40_rpt"/>
</dbReference>
<feature type="repeat" description="WD" evidence="7">
    <location>
        <begin position="293"/>
        <end position="339"/>
    </location>
</feature>
<name>A0A0D2WSP1_CAPO3</name>
<feature type="region of interest" description="Disordered" evidence="8">
    <location>
        <begin position="208"/>
        <end position="245"/>
    </location>
</feature>
<dbReference type="UniPathway" id="UPA00989"/>
<dbReference type="InterPro" id="IPR036322">
    <property type="entry name" value="WD40_repeat_dom_sf"/>
</dbReference>
<dbReference type="PhylomeDB" id="A0A0D2WSP1"/>
<reference evidence="10" key="1">
    <citation type="submission" date="2011-02" db="EMBL/GenBank/DDBJ databases">
        <title>The Genome Sequence of Capsaspora owczarzaki ATCC 30864.</title>
        <authorList>
            <person name="Russ C."/>
            <person name="Cuomo C."/>
            <person name="Burger G."/>
            <person name="Gray M.W."/>
            <person name="Holland P.W.H."/>
            <person name="King N."/>
            <person name="Lang F.B.F."/>
            <person name="Roger A.J."/>
            <person name="Ruiz-Trillo I."/>
            <person name="Young S.K."/>
            <person name="Zeng Q."/>
            <person name="Gargeya S."/>
            <person name="Alvarado L."/>
            <person name="Berlin A."/>
            <person name="Chapman S.B."/>
            <person name="Chen Z."/>
            <person name="Freedman E."/>
            <person name="Gellesch M."/>
            <person name="Goldberg J."/>
            <person name="Griggs A."/>
            <person name="Gujja S."/>
            <person name="Heilman E."/>
            <person name="Heiman D."/>
            <person name="Howarth C."/>
            <person name="Mehta T."/>
            <person name="Neiman D."/>
            <person name="Pearson M."/>
            <person name="Roberts A."/>
            <person name="Saif S."/>
            <person name="Shea T."/>
            <person name="Shenoy N."/>
            <person name="Sisk P."/>
            <person name="Stolte C."/>
            <person name="Sykes S."/>
            <person name="White J."/>
            <person name="Yandava C."/>
            <person name="Haas B."/>
            <person name="Nusbaum C."/>
            <person name="Birren B."/>
        </authorList>
    </citation>
    <scope>NUCLEOTIDE SEQUENCE</scope>
    <source>
        <strain evidence="10">ATCC 30864</strain>
    </source>
</reference>
<dbReference type="GO" id="GO:0043527">
    <property type="term" value="C:tRNA methyltransferase complex"/>
    <property type="evidence" value="ECO:0007669"/>
    <property type="project" value="TreeGrafter"/>
</dbReference>
<sequence>MQSQSNLPVWRILTSPVRPATVALVHGAAIRIFDLETKTHVTPLDLTVTLPRDHPEHQLLQEVLATATKSKSPTAAAAVLAEATSETFRIATATFAPDGRHIVAVTDAKQVVVIGQTDANAGPTASWALLSIRRVSKRCNAVVVDPVTLNVLVGDRFGDVNMLPLLGKSSEPVESMQQMVDAVRAERKLFVEKHLALQQQQQQQQSQQSQQLQQQQQQQQQPKRDKSEKKQQAGDDDADEDRAHNDGTVLMGHLSMILDLQLNQKSNRLFTADKDEKVRVSHFPNAYNIESFCLGHTRSVSAIALLPSPSSGAAELLVSGSLDGTVRLWNPEQARCLQILPLADPVMSSSMDTSATSTTAVSEPTFRVAHFARNVAAGHIAVSAMHLPVVHIIALQPDATLQHVQTIQTVANVAHLAFDTLGRLWISQESTEQPTTVYVSDGGSYISIGEEGQVWLAEVNKNALFTSSTHRVDVLDELGRQFLHDTRGMDSYQANKQRREQERQERQDAHKQRVAELSARNLADPRPPAGDATSHSDKRARLDDA</sequence>
<proteinExistence type="inferred from homology"/>
<evidence type="ECO:0000256" key="6">
    <source>
        <dbReference type="HAMAP-Rule" id="MF_03056"/>
    </source>
</evidence>
<dbReference type="STRING" id="595528.A0A0D2WSP1"/>
<evidence type="ECO:0000256" key="8">
    <source>
        <dbReference type="SAM" id="MobiDB-lite"/>
    </source>
</evidence>
<evidence type="ECO:0000256" key="1">
    <source>
        <dbReference type="ARBA" id="ARBA00004123"/>
    </source>
</evidence>
<evidence type="ECO:0000313" key="9">
    <source>
        <dbReference type="EMBL" id="KJE95265.1"/>
    </source>
</evidence>
<dbReference type="Proteomes" id="UP000008743">
    <property type="component" value="Unassembled WGS sequence"/>
</dbReference>
<dbReference type="InParanoid" id="A0A0D2WSP1"/>
<comment type="subunit">
    <text evidence="6">Forms a heterodimer with the catalytic subunit.</text>
</comment>
<keyword evidence="3 6" id="KW-0819">tRNA processing</keyword>
<dbReference type="GO" id="GO:0005829">
    <property type="term" value="C:cytosol"/>
    <property type="evidence" value="ECO:0007669"/>
    <property type="project" value="TreeGrafter"/>
</dbReference>
<keyword evidence="2 6" id="KW-0853">WD repeat</keyword>
<feature type="compositionally biased region" description="Basic and acidic residues" evidence="8">
    <location>
        <begin position="497"/>
        <end position="514"/>
    </location>
</feature>
<dbReference type="PROSITE" id="PS50082">
    <property type="entry name" value="WD_REPEATS_2"/>
    <property type="match status" value="1"/>
</dbReference>
<dbReference type="InterPro" id="IPR015943">
    <property type="entry name" value="WD40/YVTN_repeat-like_dom_sf"/>
</dbReference>
<evidence type="ECO:0000256" key="4">
    <source>
        <dbReference type="ARBA" id="ARBA00022737"/>
    </source>
</evidence>
<evidence type="ECO:0000313" key="10">
    <source>
        <dbReference type="Proteomes" id="UP000008743"/>
    </source>
</evidence>
<dbReference type="Gene3D" id="2.130.10.10">
    <property type="entry name" value="YVTN repeat-like/Quinoprotein amine dehydrogenase"/>
    <property type="match status" value="1"/>
</dbReference>
<keyword evidence="10" id="KW-1185">Reference proteome</keyword>
<evidence type="ECO:0000256" key="7">
    <source>
        <dbReference type="PROSITE-ProRule" id="PRU00221"/>
    </source>
</evidence>
<keyword evidence="5 6" id="KW-0539">Nucleus</keyword>
<feature type="compositionally biased region" description="Low complexity" evidence="8">
    <location>
        <begin position="208"/>
        <end position="221"/>
    </location>
</feature>
<dbReference type="PANTHER" id="PTHR16288:SF0">
    <property type="entry name" value="TRNA (GUANINE-N(7)-)-METHYLTRANSFERASE NON-CATALYTIC SUBUNIT WDR4"/>
    <property type="match status" value="1"/>
</dbReference>
<dbReference type="GO" id="GO:0005634">
    <property type="term" value="C:nucleus"/>
    <property type="evidence" value="ECO:0007669"/>
    <property type="project" value="UniProtKB-SubCell"/>
</dbReference>
<protein>
    <recommendedName>
        <fullName evidence="6">tRNA (guanine-N(7)-)-methyltransferase non-catalytic subunit</fullName>
    </recommendedName>
    <alternativeName>
        <fullName evidence="6">WD repeat-containing protein 4 homolog</fullName>
    </alternativeName>
</protein>
<comment type="pathway">
    <text evidence="6">tRNA modification; N(7)-methylguanine-tRNA biosynthesis.</text>
</comment>